<dbReference type="GO" id="GO:0005886">
    <property type="term" value="C:plasma membrane"/>
    <property type="evidence" value="ECO:0007669"/>
    <property type="project" value="TreeGrafter"/>
</dbReference>
<evidence type="ECO:0000256" key="5">
    <source>
        <dbReference type="ARBA" id="ARBA00023212"/>
    </source>
</evidence>
<name>A0A914R6W0_PAREQ</name>
<reference evidence="7" key="1">
    <citation type="submission" date="2022-11" db="UniProtKB">
        <authorList>
            <consortium name="WormBaseParasite"/>
        </authorList>
    </citation>
    <scope>IDENTIFICATION</scope>
</reference>
<dbReference type="PANTHER" id="PTHR12268">
    <property type="entry name" value="E3 UBIQUITIN-PROTEIN LIGASE KCMF1"/>
    <property type="match status" value="1"/>
</dbReference>
<dbReference type="AlphaFoldDB" id="A0A914R6W0"/>
<evidence type="ECO:0000313" key="6">
    <source>
        <dbReference type="Proteomes" id="UP000887564"/>
    </source>
</evidence>
<organism evidence="6 7">
    <name type="scientific">Parascaris equorum</name>
    <name type="common">Equine roundworm</name>
    <dbReference type="NCBI Taxonomy" id="6256"/>
    <lineage>
        <taxon>Eukaryota</taxon>
        <taxon>Metazoa</taxon>
        <taxon>Ecdysozoa</taxon>
        <taxon>Nematoda</taxon>
        <taxon>Chromadorea</taxon>
        <taxon>Rhabditida</taxon>
        <taxon>Spirurina</taxon>
        <taxon>Ascaridomorpha</taxon>
        <taxon>Ascaridoidea</taxon>
        <taxon>Ascarididae</taxon>
        <taxon>Parascaris</taxon>
    </lineage>
</organism>
<evidence type="ECO:0000256" key="3">
    <source>
        <dbReference type="ARBA" id="ARBA00022490"/>
    </source>
</evidence>
<protein>
    <submittedName>
        <fullName evidence="7">Dystrophin</fullName>
    </submittedName>
</protein>
<keyword evidence="4" id="KW-0106">Calcium</keyword>
<keyword evidence="6" id="KW-1185">Reference proteome</keyword>
<dbReference type="GO" id="GO:0045202">
    <property type="term" value="C:synapse"/>
    <property type="evidence" value="ECO:0007669"/>
    <property type="project" value="GOC"/>
</dbReference>
<dbReference type="InterPro" id="IPR050774">
    <property type="entry name" value="KCMF1/Dystrophin"/>
</dbReference>
<comment type="subcellular location">
    <subcellularLocation>
        <location evidence="1">Cell membrane</location>
        <topology evidence="1">Peripheral membrane protein</topology>
        <orientation evidence="1">Cytoplasmic side</orientation>
    </subcellularLocation>
    <subcellularLocation>
        <location evidence="2">Cytoplasm</location>
    </subcellularLocation>
</comment>
<sequence>LSEGGKVSELSEEALRAELKEVEGISGGIEEMKNKMAELNVRSNALLDEFRADEGHNLSHSISKMNTLWSKFNDKLLEQWLDRVESSLSSLNGATLNKQTLKDSVKRKEWIDNEKSIRAEMDAHDDVVRSVEQMGVKLVRSVEDLNERERLGDRLNSVSERWRCMSALANNIR</sequence>
<keyword evidence="3" id="KW-0963">Cytoplasm</keyword>
<dbReference type="SUPFAM" id="SSF46966">
    <property type="entry name" value="Spectrin repeat"/>
    <property type="match status" value="1"/>
</dbReference>
<dbReference type="Proteomes" id="UP000887564">
    <property type="component" value="Unplaced"/>
</dbReference>
<dbReference type="PANTHER" id="PTHR12268:SF14">
    <property type="entry name" value="DYSTROPHIN-1"/>
    <property type="match status" value="1"/>
</dbReference>
<evidence type="ECO:0000256" key="2">
    <source>
        <dbReference type="ARBA" id="ARBA00004496"/>
    </source>
</evidence>
<evidence type="ECO:0000256" key="4">
    <source>
        <dbReference type="ARBA" id="ARBA00022837"/>
    </source>
</evidence>
<dbReference type="GO" id="GO:0099536">
    <property type="term" value="P:synaptic signaling"/>
    <property type="evidence" value="ECO:0007669"/>
    <property type="project" value="TreeGrafter"/>
</dbReference>
<dbReference type="WBParaSite" id="PEQ_0000219601-mRNA-1">
    <property type="protein sequence ID" value="PEQ_0000219601-mRNA-1"/>
    <property type="gene ID" value="PEQ_0000219601"/>
</dbReference>
<keyword evidence="5" id="KW-0206">Cytoskeleton</keyword>
<accession>A0A914R6W0</accession>
<proteinExistence type="predicted"/>
<evidence type="ECO:0000256" key="1">
    <source>
        <dbReference type="ARBA" id="ARBA00004413"/>
    </source>
</evidence>
<evidence type="ECO:0000313" key="7">
    <source>
        <dbReference type="WBParaSite" id="PEQ_0000219601-mRNA-1"/>
    </source>
</evidence>
<dbReference type="Gene3D" id="1.20.58.60">
    <property type="match status" value="1"/>
</dbReference>